<evidence type="ECO:0000256" key="3">
    <source>
        <dbReference type="ARBA" id="ARBA00022946"/>
    </source>
</evidence>
<dbReference type="InterPro" id="IPR003690">
    <property type="entry name" value="MTERF"/>
</dbReference>
<feature type="compositionally biased region" description="Low complexity" evidence="5">
    <location>
        <begin position="26"/>
        <end position="42"/>
    </location>
</feature>
<organism evidence="6 7">
    <name type="scientific">Tetradesmus obliquus</name>
    <name type="common">Green alga</name>
    <name type="synonym">Acutodesmus obliquus</name>
    <dbReference type="NCBI Taxonomy" id="3088"/>
    <lineage>
        <taxon>Eukaryota</taxon>
        <taxon>Viridiplantae</taxon>
        <taxon>Chlorophyta</taxon>
        <taxon>core chlorophytes</taxon>
        <taxon>Chlorophyceae</taxon>
        <taxon>CS clade</taxon>
        <taxon>Sphaeropleales</taxon>
        <taxon>Scenedesmaceae</taxon>
        <taxon>Tetradesmus</taxon>
    </lineage>
</organism>
<accession>A0ABY8UED0</accession>
<dbReference type="Pfam" id="PF02536">
    <property type="entry name" value="mTERF"/>
    <property type="match status" value="1"/>
</dbReference>
<feature type="compositionally biased region" description="Polar residues" evidence="5">
    <location>
        <begin position="113"/>
        <end position="126"/>
    </location>
</feature>
<dbReference type="PANTHER" id="PTHR15437:SF6">
    <property type="entry name" value="TRANSCRIPTION TERMINATION FACTOR, MITOCHONDRIAL"/>
    <property type="match status" value="1"/>
</dbReference>
<evidence type="ECO:0000256" key="2">
    <source>
        <dbReference type="ARBA" id="ARBA00022472"/>
    </source>
</evidence>
<keyword evidence="3" id="KW-0809">Transit peptide</keyword>
<sequence length="470" mass="51297">MVTPGCPSALSGQKVLSNGTLACRTQASRRSTGSSSALSRTRQPYNELSEFSPAAKGEQLQEWEATPSDTPLPKLQPISKTLARELLREQRLKKRLKQQIGLLQRQLLQHGDSQTALASNNPGSAVSSSSSSSSSSGVQLYEQWSEDPLFSAATPPSLEQLQRKLVHVQRQLLQASSESLADILTVTTRLQDMATCLELPLDLVVPMVARHEPLLLQPLQQLPPRLSFLSSALQLPPRNAAELLASSSPQLLATPLQKLQSNLTQLQRVLGSRGLDAVELLQERPDLLAQSPASIEAKLERLPGALSMSRQHVRQLVAECPQLLRRSVSTLAQRYRALCALFAIPDSFVEEFVLQEPQLLCLSAPTLKAKFDSLLVRYGAFSDDVVDMEPRLLVERPVLLAARLGSLCTLLSVQRGVASECVLREPLLLCVDDDELQQGWLQLCGRVGGWAPDAVDVVLADPAALLRGSF</sequence>
<evidence type="ECO:0000256" key="5">
    <source>
        <dbReference type="SAM" id="MobiDB-lite"/>
    </source>
</evidence>
<feature type="coiled-coil region" evidence="4">
    <location>
        <begin position="79"/>
        <end position="106"/>
    </location>
</feature>
<keyword evidence="2" id="KW-0806">Transcription termination</keyword>
<dbReference type="Proteomes" id="UP001244341">
    <property type="component" value="Chromosome 11b"/>
</dbReference>
<evidence type="ECO:0000256" key="1">
    <source>
        <dbReference type="ARBA" id="ARBA00007692"/>
    </source>
</evidence>
<proteinExistence type="inferred from homology"/>
<evidence type="ECO:0000256" key="4">
    <source>
        <dbReference type="SAM" id="Coils"/>
    </source>
</evidence>
<reference evidence="6 7" key="1">
    <citation type="submission" date="2023-05" db="EMBL/GenBank/DDBJ databases">
        <title>A 100% complete, gapless, phased diploid assembly of the Scenedesmus obliquus UTEX 3031 genome.</title>
        <authorList>
            <person name="Biondi T.C."/>
            <person name="Hanschen E.R."/>
            <person name="Kwon T."/>
            <person name="Eng W."/>
            <person name="Kruse C.P.S."/>
            <person name="Koehler S.I."/>
            <person name="Kunde Y."/>
            <person name="Gleasner C.D."/>
            <person name="You Mak K.T."/>
            <person name="Polle J."/>
            <person name="Hovde B.T."/>
            <person name="Starkenburg S.R."/>
        </authorList>
    </citation>
    <scope>NUCLEOTIDE SEQUENCE [LARGE SCALE GENOMIC DNA]</scope>
    <source>
        <strain evidence="6 7">DOE0152z</strain>
    </source>
</reference>
<gene>
    <name evidence="6" type="ORF">OEZ85_005759</name>
</gene>
<dbReference type="InterPro" id="IPR038538">
    <property type="entry name" value="MTERF_sf"/>
</dbReference>
<keyword evidence="2" id="KW-0804">Transcription</keyword>
<protein>
    <submittedName>
        <fullName evidence="6">Uncharacterized protein</fullName>
    </submittedName>
</protein>
<dbReference type="EMBL" id="CP126218">
    <property type="protein sequence ID" value="WIA19856.1"/>
    <property type="molecule type" value="Genomic_DNA"/>
</dbReference>
<feature type="region of interest" description="Disordered" evidence="5">
    <location>
        <begin position="26"/>
        <end position="45"/>
    </location>
</feature>
<dbReference type="Gene3D" id="1.25.70.10">
    <property type="entry name" value="Transcription termination factor 3, mitochondrial"/>
    <property type="match status" value="2"/>
</dbReference>
<evidence type="ECO:0000313" key="6">
    <source>
        <dbReference type="EMBL" id="WIA19856.1"/>
    </source>
</evidence>
<name>A0ABY8UED0_TETOB</name>
<comment type="similarity">
    <text evidence="1">Belongs to the mTERF family.</text>
</comment>
<keyword evidence="4" id="KW-0175">Coiled coil</keyword>
<evidence type="ECO:0000313" key="7">
    <source>
        <dbReference type="Proteomes" id="UP001244341"/>
    </source>
</evidence>
<feature type="region of interest" description="Disordered" evidence="5">
    <location>
        <begin position="113"/>
        <end position="134"/>
    </location>
</feature>
<dbReference type="PANTHER" id="PTHR15437">
    <property type="entry name" value="TRANSCRIPTION TERMINATION FACTOR, MITOCHONDRIAL"/>
    <property type="match status" value="1"/>
</dbReference>
<keyword evidence="7" id="KW-1185">Reference proteome</keyword>
<keyword evidence="2" id="KW-0805">Transcription regulation</keyword>